<organism evidence="1 2">
    <name type="scientific">Cytospora mali</name>
    <name type="common">Apple Valsa canker fungus</name>
    <name type="synonym">Valsa mali</name>
    <dbReference type="NCBI Taxonomy" id="578113"/>
    <lineage>
        <taxon>Eukaryota</taxon>
        <taxon>Fungi</taxon>
        <taxon>Dikarya</taxon>
        <taxon>Ascomycota</taxon>
        <taxon>Pezizomycotina</taxon>
        <taxon>Sordariomycetes</taxon>
        <taxon>Sordariomycetidae</taxon>
        <taxon>Diaporthales</taxon>
        <taxon>Cytosporaceae</taxon>
        <taxon>Cytospora</taxon>
    </lineage>
</organism>
<evidence type="ECO:0000313" key="2">
    <source>
        <dbReference type="Proteomes" id="UP000078576"/>
    </source>
</evidence>
<dbReference type="EMBL" id="KN714719">
    <property type="protein sequence ID" value="KUI58796.1"/>
    <property type="molecule type" value="Genomic_DNA"/>
</dbReference>
<dbReference type="AlphaFoldDB" id="A0A194V4N3"/>
<protein>
    <submittedName>
        <fullName evidence="1">Uncharacterized protein</fullName>
    </submittedName>
</protein>
<reference evidence="2" key="1">
    <citation type="submission" date="2014-12" db="EMBL/GenBank/DDBJ databases">
        <title>Genome Sequence of Valsa Canker Pathogens Uncovers a Specific Adaption of Colonization on Woody Bark.</title>
        <authorList>
            <person name="Yin Z."/>
            <person name="Liu H."/>
            <person name="Gao X."/>
            <person name="Li Z."/>
            <person name="Song N."/>
            <person name="Ke X."/>
            <person name="Dai Q."/>
            <person name="Wu Y."/>
            <person name="Sun Y."/>
            <person name="Xu J.-R."/>
            <person name="Kang Z.K."/>
            <person name="Wang L."/>
            <person name="Huang L."/>
        </authorList>
    </citation>
    <scope>NUCLEOTIDE SEQUENCE [LARGE SCALE GENOMIC DNA]</scope>
    <source>
        <strain evidence="2">SXYL134</strain>
    </source>
</reference>
<proteinExistence type="predicted"/>
<sequence>MDTVHHISRSWFQAGRGKAEINALTITVMNNLEASVLLAIHLRECWNGAGTLRYRPSREDKEATWFYKRLLLITSHPDRVACPRHSLGQKVSPVAEHQRYFFRVHRDRIAVPAEQANFSGHPAVLLEASSD</sequence>
<evidence type="ECO:0000313" key="1">
    <source>
        <dbReference type="EMBL" id="KUI58796.1"/>
    </source>
</evidence>
<accession>A0A194V4N3</accession>
<gene>
    <name evidence="1" type="ORF">VP1G_11111</name>
</gene>
<name>A0A194V4N3_CYTMA</name>
<dbReference type="Proteomes" id="UP000078576">
    <property type="component" value="Unassembled WGS sequence"/>
</dbReference>
<keyword evidence="2" id="KW-1185">Reference proteome</keyword>